<dbReference type="CDD" id="cd01949">
    <property type="entry name" value="GGDEF"/>
    <property type="match status" value="1"/>
</dbReference>
<accession>A0ABY4CLQ4</accession>
<feature type="domain" description="GGDEF" evidence="2">
    <location>
        <begin position="52"/>
        <end position="195"/>
    </location>
</feature>
<organism evidence="3 4">
    <name type="scientific">Fodinisporobacter ferrooxydans</name>
    <dbReference type="NCBI Taxonomy" id="2901836"/>
    <lineage>
        <taxon>Bacteria</taxon>
        <taxon>Bacillati</taxon>
        <taxon>Bacillota</taxon>
        <taxon>Bacilli</taxon>
        <taxon>Bacillales</taxon>
        <taxon>Alicyclobacillaceae</taxon>
        <taxon>Fodinisporobacter</taxon>
    </lineage>
</organism>
<dbReference type="Pfam" id="PF00563">
    <property type="entry name" value="EAL"/>
    <property type="match status" value="1"/>
</dbReference>
<dbReference type="InterPro" id="IPR029787">
    <property type="entry name" value="Nucleotide_cyclase"/>
</dbReference>
<keyword evidence="4" id="KW-1185">Reference proteome</keyword>
<dbReference type="InterPro" id="IPR001633">
    <property type="entry name" value="EAL_dom"/>
</dbReference>
<sequence>MGNHPFSRWLFQVGKMIHFGRGKFQPPPSIVNELIRYHPLARQLQTALDHNQAIVLLYVDIVKMKEIESRVGDELSAKLIQILSDAIQVCLHATLPRKDILSIENFWADDFLVCIAAQNPTEQQIYELSNALRRDISYQMNQETVQTLGLQVDLHVGYAIMYQDRGILEKQLYVCIKQAMRMAKKGDNARSSLLYGEFQSILLRRDIRSVYQPIVDLELSQVIGWEALSRGPKGSYFERPDVLFASGEEYGDLYTLERICREAAITNLQQLGRDRKLFLNMNPKMIDDARFSAGWTKQILQQRNIKPDQVVFEITERNSIRDFHSFRRALNHYRDQGYLIAVDDVGAGYSNLQSIVELAPDIIKMDMSLIRNIDQDPIRQAILEAFVTIANKVNCKLLAEGIETDEELRMIKRLGVQFGQGYLLGRPDARQQMEVPGRALHLLSKRSAAKLQYRHRQTAEIGDICSRTYTISRSTEVRALHELFEQQRDISSVVVMEGTKPIGMVTRQHLFRMLGWRYGVPLYFNKTIDEVMDDTPLMLDRRTSVERAASYATERSKQKMYDDVIVMDGEYYYGVVTVHHILQSMSRIQIELAKYANPLTGLPGNVRIEEELRHRLDSGVPFDVLYADLNAFKAFNDKYGFERGDRLILLTARILQRAIRECGHPEDFVGHIGGDDYMIVVSANAGKCVGKAVIRQFERAKLFLKRQELNKHTAEHVSIALAALTCNPQLIQNHLQISEQAAGLKKMVKQYAGSTLLYQGLDGTAELFGNLQKRSLSLVR</sequence>
<feature type="domain" description="EAL" evidence="1">
    <location>
        <begin position="191"/>
        <end position="441"/>
    </location>
</feature>
<gene>
    <name evidence="3" type="ORF">LSG31_04065</name>
</gene>
<dbReference type="Pfam" id="PF00990">
    <property type="entry name" value="GGDEF"/>
    <property type="match status" value="2"/>
</dbReference>
<dbReference type="InterPro" id="IPR043128">
    <property type="entry name" value="Rev_trsase/Diguanyl_cyclase"/>
</dbReference>
<dbReference type="SUPFAM" id="SSF55073">
    <property type="entry name" value="Nucleotide cyclase"/>
    <property type="match status" value="2"/>
</dbReference>
<dbReference type="SMART" id="SM00267">
    <property type="entry name" value="GGDEF"/>
    <property type="match status" value="1"/>
</dbReference>
<dbReference type="Gene3D" id="3.10.580.10">
    <property type="entry name" value="CBS-domain"/>
    <property type="match status" value="1"/>
</dbReference>
<evidence type="ECO:0000259" key="2">
    <source>
        <dbReference type="PROSITE" id="PS50887"/>
    </source>
</evidence>
<dbReference type="PROSITE" id="PS50887">
    <property type="entry name" value="GGDEF"/>
    <property type="match status" value="2"/>
</dbReference>
<dbReference type="Proteomes" id="UP000830167">
    <property type="component" value="Chromosome"/>
</dbReference>
<name>A0ABY4CLQ4_9BACL</name>
<dbReference type="SMART" id="SM00052">
    <property type="entry name" value="EAL"/>
    <property type="match status" value="1"/>
</dbReference>
<dbReference type="InterPro" id="IPR046342">
    <property type="entry name" value="CBS_dom_sf"/>
</dbReference>
<evidence type="ECO:0000313" key="4">
    <source>
        <dbReference type="Proteomes" id="UP000830167"/>
    </source>
</evidence>
<dbReference type="SUPFAM" id="SSF141868">
    <property type="entry name" value="EAL domain-like"/>
    <property type="match status" value="1"/>
</dbReference>
<dbReference type="InterPro" id="IPR000160">
    <property type="entry name" value="GGDEF_dom"/>
</dbReference>
<dbReference type="NCBIfam" id="TIGR00254">
    <property type="entry name" value="GGDEF"/>
    <property type="match status" value="1"/>
</dbReference>
<dbReference type="RefSeq" id="WP_347438132.1">
    <property type="nucleotide sequence ID" value="NZ_CP089291.1"/>
</dbReference>
<dbReference type="InterPro" id="IPR000644">
    <property type="entry name" value="CBS_dom"/>
</dbReference>
<dbReference type="PANTHER" id="PTHR33121:SF76">
    <property type="entry name" value="SIGNALING PROTEIN"/>
    <property type="match status" value="1"/>
</dbReference>
<dbReference type="Gene3D" id="3.30.70.270">
    <property type="match status" value="2"/>
</dbReference>
<dbReference type="SUPFAM" id="SSF54631">
    <property type="entry name" value="CBS-domain pair"/>
    <property type="match status" value="1"/>
</dbReference>
<dbReference type="EMBL" id="CP089291">
    <property type="protein sequence ID" value="UOF91437.1"/>
    <property type="molecule type" value="Genomic_DNA"/>
</dbReference>
<dbReference type="Gene3D" id="3.20.20.450">
    <property type="entry name" value="EAL domain"/>
    <property type="match status" value="1"/>
</dbReference>
<dbReference type="InterPro" id="IPR050706">
    <property type="entry name" value="Cyclic-di-GMP_PDE-like"/>
</dbReference>
<protein>
    <submittedName>
        <fullName evidence="3">EAL domain-containing protein</fullName>
    </submittedName>
</protein>
<proteinExistence type="predicted"/>
<dbReference type="PANTHER" id="PTHR33121">
    <property type="entry name" value="CYCLIC DI-GMP PHOSPHODIESTERASE PDEF"/>
    <property type="match status" value="1"/>
</dbReference>
<evidence type="ECO:0000313" key="3">
    <source>
        <dbReference type="EMBL" id="UOF91437.1"/>
    </source>
</evidence>
<dbReference type="CDD" id="cd01948">
    <property type="entry name" value="EAL"/>
    <property type="match status" value="1"/>
</dbReference>
<reference evidence="3" key="1">
    <citation type="submission" date="2021-12" db="EMBL/GenBank/DDBJ databases">
        <title>Alicyclobacillaceae gen. nov., sp. nov., isolated from chalcocite enrichment system.</title>
        <authorList>
            <person name="Jiang Z."/>
        </authorList>
    </citation>
    <scope>NUCLEOTIDE SEQUENCE</scope>
    <source>
        <strain evidence="3">MYW30-H2</strain>
    </source>
</reference>
<dbReference type="PROSITE" id="PS50883">
    <property type="entry name" value="EAL"/>
    <property type="match status" value="1"/>
</dbReference>
<dbReference type="Pfam" id="PF00571">
    <property type="entry name" value="CBS"/>
    <property type="match status" value="1"/>
</dbReference>
<feature type="domain" description="GGDEF" evidence="2">
    <location>
        <begin position="620"/>
        <end position="761"/>
    </location>
</feature>
<dbReference type="InterPro" id="IPR035919">
    <property type="entry name" value="EAL_sf"/>
</dbReference>
<evidence type="ECO:0000259" key="1">
    <source>
        <dbReference type="PROSITE" id="PS50883"/>
    </source>
</evidence>